<dbReference type="FunFam" id="1.10.10.10:FF:000001">
    <property type="entry name" value="LysR family transcriptional regulator"/>
    <property type="match status" value="1"/>
</dbReference>
<evidence type="ECO:0000313" key="6">
    <source>
        <dbReference type="EMBL" id="ADP16957.1"/>
    </source>
</evidence>
<dbReference type="CDD" id="cd08422">
    <property type="entry name" value="PBP2_CrgA_like"/>
    <property type="match status" value="1"/>
</dbReference>
<dbReference type="GO" id="GO:0006351">
    <property type="term" value="P:DNA-templated transcription"/>
    <property type="evidence" value="ECO:0007669"/>
    <property type="project" value="TreeGrafter"/>
</dbReference>
<feature type="domain" description="HTH lysR-type" evidence="5">
    <location>
        <begin position="17"/>
        <end position="72"/>
    </location>
</feature>
<evidence type="ECO:0000256" key="4">
    <source>
        <dbReference type="ARBA" id="ARBA00023163"/>
    </source>
</evidence>
<dbReference type="InterPro" id="IPR005119">
    <property type="entry name" value="LysR_subst-bd"/>
</dbReference>
<dbReference type="InterPro" id="IPR036388">
    <property type="entry name" value="WH-like_DNA-bd_sf"/>
</dbReference>
<evidence type="ECO:0000256" key="3">
    <source>
        <dbReference type="ARBA" id="ARBA00023125"/>
    </source>
</evidence>
<protein>
    <submittedName>
        <fullName evidence="6">Bacterial regulatory helix-turn-helix protein, LysR family protein 114</fullName>
    </submittedName>
</protein>
<proteinExistence type="inferred from homology"/>
<accession>E3HLB0</accession>
<dbReference type="KEGG" id="axy:AXYL_03637"/>
<dbReference type="GO" id="GO:0003700">
    <property type="term" value="F:DNA-binding transcription factor activity"/>
    <property type="evidence" value="ECO:0007669"/>
    <property type="project" value="InterPro"/>
</dbReference>
<dbReference type="Pfam" id="PF00126">
    <property type="entry name" value="HTH_1"/>
    <property type="match status" value="1"/>
</dbReference>
<dbReference type="EMBL" id="CP002287">
    <property type="protein sequence ID" value="ADP16957.1"/>
    <property type="molecule type" value="Genomic_DNA"/>
</dbReference>
<dbReference type="Gene3D" id="3.40.190.290">
    <property type="match status" value="1"/>
</dbReference>
<dbReference type="Gene3D" id="1.10.10.10">
    <property type="entry name" value="Winged helix-like DNA-binding domain superfamily/Winged helix DNA-binding domain"/>
    <property type="match status" value="1"/>
</dbReference>
<dbReference type="PANTHER" id="PTHR30537">
    <property type="entry name" value="HTH-TYPE TRANSCRIPTIONAL REGULATOR"/>
    <property type="match status" value="1"/>
</dbReference>
<dbReference type="InterPro" id="IPR036390">
    <property type="entry name" value="WH_DNA-bd_sf"/>
</dbReference>
<dbReference type="GO" id="GO:0043565">
    <property type="term" value="F:sequence-specific DNA binding"/>
    <property type="evidence" value="ECO:0007669"/>
    <property type="project" value="TreeGrafter"/>
</dbReference>
<dbReference type="Pfam" id="PF03466">
    <property type="entry name" value="LysR_substrate"/>
    <property type="match status" value="1"/>
</dbReference>
<reference evidence="6 7" key="1">
    <citation type="journal article" date="2011" name="J. Bacteriol.">
        <title>Complete genome sequence of the haloaromatic acid-degrading bacterium Achromobacter xylosoxidans A8.</title>
        <authorList>
            <person name="Strnad H."/>
            <person name="Ridl J."/>
            <person name="Paces J."/>
            <person name="Kolar M."/>
            <person name="Vlcek C."/>
            <person name="Paces V."/>
        </authorList>
    </citation>
    <scope>NUCLEOTIDE SEQUENCE [LARGE SCALE GENOMIC DNA]</scope>
    <source>
        <strain evidence="6 7">A8</strain>
    </source>
</reference>
<gene>
    <name evidence="6" type="ordered locus">AXYL_03637</name>
</gene>
<evidence type="ECO:0000256" key="2">
    <source>
        <dbReference type="ARBA" id="ARBA00023015"/>
    </source>
</evidence>
<organism evidence="6 7">
    <name type="scientific">Achromobacter xylosoxidans (strain A8)</name>
    <dbReference type="NCBI Taxonomy" id="762376"/>
    <lineage>
        <taxon>Bacteria</taxon>
        <taxon>Pseudomonadati</taxon>
        <taxon>Pseudomonadota</taxon>
        <taxon>Betaproteobacteria</taxon>
        <taxon>Burkholderiales</taxon>
        <taxon>Alcaligenaceae</taxon>
        <taxon>Achromobacter</taxon>
    </lineage>
</organism>
<dbReference type="InterPro" id="IPR000847">
    <property type="entry name" value="LysR_HTH_N"/>
</dbReference>
<sequence length="322" mass="34971">MALIRPDRAGDAYMKRLHGMELFAEVAKAHSFSRAAAVLGMPTSTVSRQVAELERAVGLRLLSRNTRRVELTDAGRLYFERCRRIVAEAEIAHEELREQLEIPSGPLHVQLPAAYALDALMPALVEFGSHYPEIRLQLSVTGPEFAEHPPEIGDVAIRLGELPDSSLVARRLGAVHASLYAAPAYLAARGTPACPADLARHDCIGLRAGGGQPAPWPLQRGREQLLVPVEHRYGANDACMARQLAVLGAGIAALGGDESGRLRSGELARVLPAWSLGPIEVHAVTETRLLPARTRRLIDFLADYLDGAARCHTPRLEVRRAA</sequence>
<evidence type="ECO:0000313" key="7">
    <source>
        <dbReference type="Proteomes" id="UP000006876"/>
    </source>
</evidence>
<dbReference type="AlphaFoldDB" id="E3HLB0"/>
<dbReference type="Proteomes" id="UP000006876">
    <property type="component" value="Chromosome"/>
</dbReference>
<dbReference type="HOGENOM" id="CLU_039613_16_2_4"/>
<dbReference type="eggNOG" id="COG0583">
    <property type="taxonomic scope" value="Bacteria"/>
</dbReference>
<dbReference type="PANTHER" id="PTHR30537:SF5">
    <property type="entry name" value="HTH-TYPE TRANSCRIPTIONAL ACTIVATOR TTDR-RELATED"/>
    <property type="match status" value="1"/>
</dbReference>
<keyword evidence="4" id="KW-0804">Transcription</keyword>
<keyword evidence="3" id="KW-0238">DNA-binding</keyword>
<name>E3HLB0_ACHXA</name>
<dbReference type="SUPFAM" id="SSF53850">
    <property type="entry name" value="Periplasmic binding protein-like II"/>
    <property type="match status" value="1"/>
</dbReference>
<dbReference type="STRING" id="762376.AXYL_03637"/>
<comment type="similarity">
    <text evidence="1">Belongs to the LysR transcriptional regulatory family.</text>
</comment>
<keyword evidence="2" id="KW-0805">Transcription regulation</keyword>
<dbReference type="PROSITE" id="PS50931">
    <property type="entry name" value="HTH_LYSR"/>
    <property type="match status" value="1"/>
</dbReference>
<evidence type="ECO:0000256" key="1">
    <source>
        <dbReference type="ARBA" id="ARBA00009437"/>
    </source>
</evidence>
<evidence type="ECO:0000259" key="5">
    <source>
        <dbReference type="PROSITE" id="PS50931"/>
    </source>
</evidence>
<dbReference type="SUPFAM" id="SSF46785">
    <property type="entry name" value="Winged helix' DNA-binding domain"/>
    <property type="match status" value="1"/>
</dbReference>
<dbReference type="InterPro" id="IPR058163">
    <property type="entry name" value="LysR-type_TF_proteobact-type"/>
</dbReference>